<dbReference type="GO" id="GO:0071944">
    <property type="term" value="C:cell periphery"/>
    <property type="evidence" value="ECO:0007669"/>
    <property type="project" value="UniProtKB-ARBA"/>
</dbReference>
<dbReference type="InterPro" id="IPR051694">
    <property type="entry name" value="Immunoregulatory_rcpt-like"/>
</dbReference>
<evidence type="ECO:0000256" key="3">
    <source>
        <dbReference type="ARBA" id="ARBA00022989"/>
    </source>
</evidence>
<evidence type="ECO:0000256" key="1">
    <source>
        <dbReference type="ARBA" id="ARBA00004167"/>
    </source>
</evidence>
<dbReference type="Proteomes" id="UP000054559">
    <property type="component" value="Unassembled WGS sequence"/>
</dbReference>
<evidence type="ECO:0000256" key="6">
    <source>
        <dbReference type="SAM" id="Phobius"/>
    </source>
</evidence>
<dbReference type="STRING" id="454286.A0A0J8TGX6"/>
<reference evidence="8" key="1">
    <citation type="journal article" date="2010" name="Genome Res.">
        <title>Population genomic sequencing of Coccidioides fungi reveals recent hybridization and transposon control.</title>
        <authorList>
            <person name="Neafsey D.E."/>
            <person name="Barker B.M."/>
            <person name="Sharpton T.J."/>
            <person name="Stajich J.E."/>
            <person name="Park D.J."/>
            <person name="Whiston E."/>
            <person name="Hung C.-Y."/>
            <person name="McMahan C."/>
            <person name="White J."/>
            <person name="Sykes S."/>
            <person name="Heiman D."/>
            <person name="Young S."/>
            <person name="Zeng Q."/>
            <person name="Abouelleil A."/>
            <person name="Aftuck L."/>
            <person name="Bessette D."/>
            <person name="Brown A."/>
            <person name="FitzGerald M."/>
            <person name="Lui A."/>
            <person name="Macdonald J.P."/>
            <person name="Priest M."/>
            <person name="Orbach M.J."/>
            <person name="Galgiani J.N."/>
            <person name="Kirkland T.N."/>
            <person name="Cole G.T."/>
            <person name="Birren B.W."/>
            <person name="Henn M.R."/>
            <person name="Taylor J.W."/>
            <person name="Rounsley S.D."/>
        </authorList>
    </citation>
    <scope>NUCLEOTIDE SEQUENCE [LARGE SCALE GENOMIC DNA]</scope>
    <source>
        <strain evidence="8">RMSCC 3703</strain>
    </source>
</reference>
<feature type="compositionally biased region" description="Low complexity" evidence="5">
    <location>
        <begin position="240"/>
        <end position="300"/>
    </location>
</feature>
<accession>A0A0J8TGX6</accession>
<evidence type="ECO:0000313" key="7">
    <source>
        <dbReference type="EMBL" id="KMU72922.1"/>
    </source>
</evidence>
<evidence type="ECO:0000256" key="2">
    <source>
        <dbReference type="ARBA" id="ARBA00022692"/>
    </source>
</evidence>
<sequence length="442" mass="48012">MKLFLWTISALSDMGDGSRPPSLFQRRAGGEWGAQARYFSVIALMTAAFHVLRKDIPPKMIGYLAKIRLLHLRPDLQASGSLSAKRIVVIPSQLVTPIKVPAKTLLRTKTRLGTETHLEIRTLLAIKILLLTITTLLATKTPLTTKTPLGTKTLLATETLLATKEPPWRGRQRQDEDDVPDPPDPDGEDGEDHEDDDDDDNDGDDDDAPGRNPITTAFRSESTSRYSHTRLDSTTEELATESSTAATDSSRSTSTAPASTTNTASSSSSHSRITSTDNSAPASTTLSQVASTTTTPTSASPTPPPEDDGINKAGVAAGSVFGGFVVIAVAFLGLLYYKRWQKHRDHKEEERQNRKSRYLAISASDSGDSQAETPGSGESYLNRGPNFTWHPNMAYAPVSQHISPGNKDDFQPLTPDMPRATSGRFYSSMATDDDQQRLSLVD</sequence>
<gene>
    <name evidence="7" type="ORF">CISG_09721</name>
</gene>
<dbReference type="PANTHER" id="PTHR15549">
    <property type="entry name" value="PAIRED IMMUNOGLOBULIN-LIKE TYPE 2 RECEPTOR"/>
    <property type="match status" value="1"/>
</dbReference>
<evidence type="ECO:0000256" key="5">
    <source>
        <dbReference type="SAM" id="MobiDB-lite"/>
    </source>
</evidence>
<feature type="region of interest" description="Disordered" evidence="5">
    <location>
        <begin position="158"/>
        <end position="312"/>
    </location>
</feature>
<evidence type="ECO:0000256" key="4">
    <source>
        <dbReference type="ARBA" id="ARBA00023136"/>
    </source>
</evidence>
<feature type="compositionally biased region" description="Polar residues" evidence="5">
    <location>
        <begin position="213"/>
        <end position="226"/>
    </location>
</feature>
<dbReference type="EMBL" id="DS268228">
    <property type="protein sequence ID" value="KMU72922.1"/>
    <property type="molecule type" value="Genomic_DNA"/>
</dbReference>
<comment type="subcellular location">
    <subcellularLocation>
        <location evidence="1">Membrane</location>
        <topology evidence="1">Single-pass membrane protein</topology>
    </subcellularLocation>
</comment>
<proteinExistence type="predicted"/>
<keyword evidence="4 6" id="KW-0472">Membrane</keyword>
<feature type="compositionally biased region" description="Polar residues" evidence="5">
    <location>
        <begin position="363"/>
        <end position="373"/>
    </location>
</feature>
<dbReference type="OrthoDB" id="10386830at2759"/>
<name>A0A0J8TGX6_COCIT</name>
<feature type="region of interest" description="Disordered" evidence="5">
    <location>
        <begin position="399"/>
        <end position="442"/>
    </location>
</feature>
<keyword evidence="2 6" id="KW-0812">Transmembrane</keyword>
<evidence type="ECO:0000313" key="8">
    <source>
        <dbReference type="Proteomes" id="UP000054559"/>
    </source>
</evidence>
<evidence type="ECO:0008006" key="9">
    <source>
        <dbReference type="Google" id="ProtNLM"/>
    </source>
</evidence>
<dbReference type="AlphaFoldDB" id="A0A0J8TGX6"/>
<feature type="compositionally biased region" description="Acidic residues" evidence="5">
    <location>
        <begin position="175"/>
        <end position="207"/>
    </location>
</feature>
<dbReference type="GO" id="GO:0016020">
    <property type="term" value="C:membrane"/>
    <property type="evidence" value="ECO:0007669"/>
    <property type="project" value="UniProtKB-SubCell"/>
</dbReference>
<dbReference type="PANTHER" id="PTHR15549:SF26">
    <property type="entry name" value="AXIAL BUDDING PATTERN PROTEIN 2-RELATED"/>
    <property type="match status" value="1"/>
</dbReference>
<keyword evidence="3 6" id="KW-1133">Transmembrane helix</keyword>
<protein>
    <recommendedName>
        <fullName evidence="9">Mid2 domain-containing protein</fullName>
    </recommendedName>
</protein>
<feature type="region of interest" description="Disordered" evidence="5">
    <location>
        <begin position="342"/>
        <end position="378"/>
    </location>
</feature>
<feature type="transmembrane region" description="Helical" evidence="6">
    <location>
        <begin position="313"/>
        <end position="337"/>
    </location>
</feature>
<organism evidence="7 8">
    <name type="scientific">Coccidioides immitis RMSCC 3703</name>
    <dbReference type="NCBI Taxonomy" id="454286"/>
    <lineage>
        <taxon>Eukaryota</taxon>
        <taxon>Fungi</taxon>
        <taxon>Dikarya</taxon>
        <taxon>Ascomycota</taxon>
        <taxon>Pezizomycotina</taxon>
        <taxon>Eurotiomycetes</taxon>
        <taxon>Eurotiomycetidae</taxon>
        <taxon>Onygenales</taxon>
        <taxon>Onygenaceae</taxon>
        <taxon>Coccidioides</taxon>
    </lineage>
</organism>